<evidence type="ECO:0000313" key="3">
    <source>
        <dbReference type="Proteomes" id="UP000247973"/>
    </source>
</evidence>
<gene>
    <name evidence="2" type="ORF">CLV62_10474</name>
</gene>
<evidence type="ECO:0000256" key="1">
    <source>
        <dbReference type="SAM" id="SignalP"/>
    </source>
</evidence>
<feature type="signal peptide" evidence="1">
    <location>
        <begin position="1"/>
        <end position="21"/>
    </location>
</feature>
<dbReference type="RefSeq" id="WP_110309771.1">
    <property type="nucleotide sequence ID" value="NZ_QICL01000004.1"/>
</dbReference>
<name>A0A2V3PQZ7_9BACT</name>
<reference evidence="2 3" key="1">
    <citation type="submission" date="2018-03" db="EMBL/GenBank/DDBJ databases">
        <title>Genomic Encyclopedia of Archaeal and Bacterial Type Strains, Phase II (KMG-II): from individual species to whole genera.</title>
        <authorList>
            <person name="Goeker M."/>
        </authorList>
    </citation>
    <scope>NUCLEOTIDE SEQUENCE [LARGE SCALE GENOMIC DNA]</scope>
    <source>
        <strain evidence="2 3">DSM 100214</strain>
    </source>
</reference>
<dbReference type="EMBL" id="QICL01000004">
    <property type="protein sequence ID" value="PXV66814.1"/>
    <property type="molecule type" value="Genomic_DNA"/>
</dbReference>
<comment type="caution">
    <text evidence="2">The sequence shown here is derived from an EMBL/GenBank/DDBJ whole genome shotgun (WGS) entry which is preliminary data.</text>
</comment>
<dbReference type="AlphaFoldDB" id="A0A2V3PQZ7"/>
<dbReference type="PROSITE" id="PS51257">
    <property type="entry name" value="PROKAR_LIPOPROTEIN"/>
    <property type="match status" value="1"/>
</dbReference>
<sequence>MKKILYAIMILSLLLSCNTTRKTSINRQQEFKQDMDSWLDSSKHDLLLTWGSPTSVSSDGNGGEILTFEQLKRAYFPDFGYITVVNRYMFYINSQNIVYNWRVDQQKRQGQ</sequence>
<dbReference type="Proteomes" id="UP000247973">
    <property type="component" value="Unassembled WGS sequence"/>
</dbReference>
<proteinExistence type="predicted"/>
<protein>
    <submittedName>
        <fullName evidence="2">Uncharacterized protein</fullName>
    </submittedName>
</protein>
<keyword evidence="3" id="KW-1185">Reference proteome</keyword>
<accession>A0A2V3PQZ7</accession>
<evidence type="ECO:0000313" key="2">
    <source>
        <dbReference type="EMBL" id="PXV66814.1"/>
    </source>
</evidence>
<dbReference type="OrthoDB" id="1495208at2"/>
<organism evidence="2 3">
    <name type="scientific">Dysgonomonas alginatilytica</name>
    <dbReference type="NCBI Taxonomy" id="1605892"/>
    <lineage>
        <taxon>Bacteria</taxon>
        <taxon>Pseudomonadati</taxon>
        <taxon>Bacteroidota</taxon>
        <taxon>Bacteroidia</taxon>
        <taxon>Bacteroidales</taxon>
        <taxon>Dysgonomonadaceae</taxon>
        <taxon>Dysgonomonas</taxon>
    </lineage>
</organism>
<keyword evidence="1" id="KW-0732">Signal</keyword>
<feature type="chain" id="PRO_5016152579" evidence="1">
    <location>
        <begin position="22"/>
        <end position="111"/>
    </location>
</feature>